<evidence type="ECO:0000256" key="7">
    <source>
        <dbReference type="ARBA" id="ARBA00035294"/>
    </source>
</evidence>
<name>A0ABS9NP11_9NEIS</name>
<protein>
    <recommendedName>
        <fullName evidence="7 8">Small ribosomal subunit protein bS6</fullName>
    </recommendedName>
</protein>
<keyword evidence="4 8" id="KW-0689">Ribosomal protein</keyword>
<evidence type="ECO:0000256" key="5">
    <source>
        <dbReference type="ARBA" id="ARBA00023274"/>
    </source>
</evidence>
<dbReference type="InterPro" id="IPR020815">
    <property type="entry name" value="Ribosomal_bS6_CS"/>
</dbReference>
<dbReference type="InterPro" id="IPR014717">
    <property type="entry name" value="Transl_elong_EF1B/ribsomal_bS6"/>
</dbReference>
<dbReference type="Proteomes" id="UP001298424">
    <property type="component" value="Unassembled WGS sequence"/>
</dbReference>
<reference evidence="10 11" key="1">
    <citation type="submission" date="2022-02" db="EMBL/GenBank/DDBJ databases">
        <title>Genome sequence data of Kingella unionensis sp. nov. strain CICC 24913 (CCUG 75125).</title>
        <authorList>
            <person name="Xiao M."/>
        </authorList>
    </citation>
    <scope>NUCLEOTIDE SEQUENCE [LARGE SCALE GENOMIC DNA]</scope>
    <source>
        <strain evidence="10 11">CICC 24913</strain>
    </source>
</reference>
<dbReference type="Pfam" id="PF01250">
    <property type="entry name" value="Ribosomal_S6"/>
    <property type="match status" value="1"/>
</dbReference>
<dbReference type="InterPro" id="IPR000529">
    <property type="entry name" value="Ribosomal_bS6"/>
</dbReference>
<evidence type="ECO:0000256" key="3">
    <source>
        <dbReference type="ARBA" id="ARBA00022884"/>
    </source>
</evidence>
<organism evidence="10 11">
    <name type="scientific">Kingella pumchi</name>
    <dbReference type="NCBI Taxonomy" id="2779506"/>
    <lineage>
        <taxon>Bacteria</taxon>
        <taxon>Pseudomonadati</taxon>
        <taxon>Pseudomonadota</taxon>
        <taxon>Betaproteobacteria</taxon>
        <taxon>Neisseriales</taxon>
        <taxon>Neisseriaceae</taxon>
        <taxon>Kingella</taxon>
    </lineage>
</organism>
<accession>A0ABS9NP11</accession>
<evidence type="ECO:0000256" key="6">
    <source>
        <dbReference type="ARBA" id="ARBA00035104"/>
    </source>
</evidence>
<dbReference type="NCBIfam" id="TIGR00166">
    <property type="entry name" value="S6"/>
    <property type="match status" value="1"/>
</dbReference>
<dbReference type="EMBL" id="JAKOOW010000025">
    <property type="protein sequence ID" value="MCG6504307.1"/>
    <property type="molecule type" value="Genomic_DNA"/>
</dbReference>
<evidence type="ECO:0000256" key="8">
    <source>
        <dbReference type="HAMAP-Rule" id="MF_00360"/>
    </source>
</evidence>
<evidence type="ECO:0000256" key="9">
    <source>
        <dbReference type="SAM" id="MobiDB-lite"/>
    </source>
</evidence>
<dbReference type="PANTHER" id="PTHR21011:SF1">
    <property type="entry name" value="SMALL RIBOSOMAL SUBUNIT PROTEIN BS6M"/>
    <property type="match status" value="1"/>
</dbReference>
<keyword evidence="5 8" id="KW-0687">Ribonucleoprotein</keyword>
<evidence type="ECO:0000256" key="2">
    <source>
        <dbReference type="ARBA" id="ARBA00022730"/>
    </source>
</evidence>
<dbReference type="RefSeq" id="WP_238747654.1">
    <property type="nucleotide sequence ID" value="NZ_JAKOOW010000025.1"/>
</dbReference>
<dbReference type="InterPro" id="IPR035980">
    <property type="entry name" value="Ribosomal_bS6_sf"/>
</dbReference>
<evidence type="ECO:0000256" key="1">
    <source>
        <dbReference type="ARBA" id="ARBA00009512"/>
    </source>
</evidence>
<dbReference type="GO" id="GO:0005840">
    <property type="term" value="C:ribosome"/>
    <property type="evidence" value="ECO:0007669"/>
    <property type="project" value="UniProtKB-KW"/>
</dbReference>
<dbReference type="Gene3D" id="3.30.70.60">
    <property type="match status" value="1"/>
</dbReference>
<gene>
    <name evidence="8 10" type="primary">rpsF</name>
    <name evidence="10" type="ORF">MB824_07345</name>
</gene>
<dbReference type="CDD" id="cd00473">
    <property type="entry name" value="bS6"/>
    <property type="match status" value="1"/>
</dbReference>
<evidence type="ECO:0000313" key="10">
    <source>
        <dbReference type="EMBL" id="MCG6504307.1"/>
    </source>
</evidence>
<feature type="compositionally biased region" description="Low complexity" evidence="9">
    <location>
        <begin position="113"/>
        <end position="127"/>
    </location>
</feature>
<dbReference type="InterPro" id="IPR020814">
    <property type="entry name" value="Ribosomal_S6_plastid/chlpt"/>
</dbReference>
<evidence type="ECO:0000256" key="4">
    <source>
        <dbReference type="ARBA" id="ARBA00022980"/>
    </source>
</evidence>
<dbReference type="PROSITE" id="PS01048">
    <property type="entry name" value="RIBOSOMAL_S6"/>
    <property type="match status" value="1"/>
</dbReference>
<keyword evidence="3 8" id="KW-0694">RNA-binding</keyword>
<comment type="function">
    <text evidence="6 8">Binds together with bS18 to 16S ribosomal RNA.</text>
</comment>
<proteinExistence type="inferred from homology"/>
<dbReference type="SUPFAM" id="SSF54995">
    <property type="entry name" value="Ribosomal protein S6"/>
    <property type="match status" value="1"/>
</dbReference>
<feature type="region of interest" description="Disordered" evidence="9">
    <location>
        <begin position="97"/>
        <end position="127"/>
    </location>
</feature>
<keyword evidence="2 8" id="KW-0699">rRNA-binding</keyword>
<sequence>MRHYEIVFIVHPDQSEQVPAMIERYKTLISENQGNIHRLEDWGRRQLAYPINKIHKAHYVLMNIETTPAVLEELETAFRFNDAVLRHLTIQKKAAVTEASPMMKEEKSKNLLSGETTAPASAESAES</sequence>
<dbReference type="HAMAP" id="MF_00360">
    <property type="entry name" value="Ribosomal_bS6"/>
    <property type="match status" value="1"/>
</dbReference>
<evidence type="ECO:0000313" key="11">
    <source>
        <dbReference type="Proteomes" id="UP001298424"/>
    </source>
</evidence>
<keyword evidence="11" id="KW-1185">Reference proteome</keyword>
<comment type="similarity">
    <text evidence="1 8">Belongs to the bacterial ribosomal protein bS6 family.</text>
</comment>
<dbReference type="PANTHER" id="PTHR21011">
    <property type="entry name" value="MITOCHONDRIAL 28S RIBOSOMAL PROTEIN S6"/>
    <property type="match status" value="1"/>
</dbReference>
<comment type="caution">
    <text evidence="10">The sequence shown here is derived from an EMBL/GenBank/DDBJ whole genome shotgun (WGS) entry which is preliminary data.</text>
</comment>